<dbReference type="Pfam" id="PF01206">
    <property type="entry name" value="TusA"/>
    <property type="match status" value="1"/>
</dbReference>
<comment type="similarity">
    <text evidence="1">Belongs to the sulfur carrier protein TusA family.</text>
</comment>
<dbReference type="InterPro" id="IPR036868">
    <property type="entry name" value="TusA-like_sf"/>
</dbReference>
<proteinExistence type="inferred from homology"/>
<dbReference type="Gene3D" id="3.30.110.40">
    <property type="entry name" value="TusA-like domain"/>
    <property type="match status" value="1"/>
</dbReference>
<evidence type="ECO:0000313" key="4">
    <source>
        <dbReference type="Proteomes" id="UP000007384"/>
    </source>
</evidence>
<dbReference type="GO" id="GO:0003700">
    <property type="term" value="F:DNA-binding transcription factor activity"/>
    <property type="evidence" value="ECO:0007669"/>
    <property type="project" value="InterPro"/>
</dbReference>
<dbReference type="PATRIC" id="fig|771875.3.peg.850"/>
<dbReference type="Gene3D" id="1.10.10.10">
    <property type="entry name" value="Winged helix-like DNA-binding domain superfamily/Winged helix DNA-binding domain"/>
    <property type="match status" value="1"/>
</dbReference>
<dbReference type="eggNOG" id="COG0640">
    <property type="taxonomic scope" value="Bacteria"/>
</dbReference>
<accession>H9UBP9</accession>
<dbReference type="eggNOG" id="COG0425">
    <property type="taxonomic scope" value="Bacteria"/>
</dbReference>
<dbReference type="EMBL" id="CP003260">
    <property type="protein sequence ID" value="AFG34942.1"/>
    <property type="molecule type" value="Genomic_DNA"/>
</dbReference>
<dbReference type="Pfam" id="PF01022">
    <property type="entry name" value="HTH_5"/>
    <property type="match status" value="1"/>
</dbReference>
<dbReference type="CDD" id="cd00291">
    <property type="entry name" value="SirA_YedF_YeeD"/>
    <property type="match status" value="1"/>
</dbReference>
<dbReference type="STRING" id="771875.Ferpe_0826"/>
<dbReference type="InterPro" id="IPR001845">
    <property type="entry name" value="HTH_ArsR_DNA-bd_dom"/>
</dbReference>
<name>H9UBP9_FERPD</name>
<dbReference type="PROSITE" id="PS50987">
    <property type="entry name" value="HTH_ARSR_2"/>
    <property type="match status" value="1"/>
</dbReference>
<dbReference type="InterPro" id="IPR001455">
    <property type="entry name" value="TusA-like"/>
</dbReference>
<evidence type="ECO:0000259" key="2">
    <source>
        <dbReference type="PROSITE" id="PS50987"/>
    </source>
</evidence>
<dbReference type="SUPFAM" id="SSF46785">
    <property type="entry name" value="Winged helix' DNA-binding domain"/>
    <property type="match status" value="1"/>
</dbReference>
<sequence length="201" mass="23192">MMKKKKNLTIEKLFSLLSNQKRLEILMAVFDNYHNASEVAEIVGIDISTAYRYLKSMKEAGILSSRYENGTEYFDFSSTDIYKLLELALEFVDRVNGKNSLNSQKLNDLINFEPLSEQEFTPDVVLDMRGEICPVPDLATQKKLQDMKDGQVLLVIVDYPLSGERIPYRAKQLGHEVITKKKDSLGNIYIYIRCKNENMYK</sequence>
<dbReference type="PANTHER" id="PTHR33279">
    <property type="entry name" value="SULFUR CARRIER PROTEIN YEDF-RELATED"/>
    <property type="match status" value="1"/>
</dbReference>
<dbReference type="PROSITE" id="PS01148">
    <property type="entry name" value="UPF0033"/>
    <property type="match status" value="1"/>
</dbReference>
<gene>
    <name evidence="3" type="ordered locus">Ferpe_0826</name>
</gene>
<dbReference type="InterPro" id="IPR036388">
    <property type="entry name" value="WH-like_DNA-bd_sf"/>
</dbReference>
<dbReference type="CDD" id="cd00090">
    <property type="entry name" value="HTH_ARSR"/>
    <property type="match status" value="1"/>
</dbReference>
<feature type="domain" description="HTH arsR-type" evidence="2">
    <location>
        <begin position="2"/>
        <end position="96"/>
    </location>
</feature>
<dbReference type="HOGENOM" id="CLU_1426470_0_0_0"/>
<reference evidence="3" key="1">
    <citation type="submission" date="2012-03" db="EMBL/GenBank/DDBJ databases">
        <title>Complete sequence of Fervidobacterium pennivorans DSM 9078.</title>
        <authorList>
            <consortium name="US DOE Joint Genome Institute"/>
            <person name="Lucas S."/>
            <person name="Han J."/>
            <person name="Lapidus A."/>
            <person name="Cheng J.-F."/>
            <person name="Goodwin L."/>
            <person name="Pitluck S."/>
            <person name="Peters L."/>
            <person name="Ovchinnikova G."/>
            <person name="Lu M."/>
            <person name="Detter J.C."/>
            <person name="Han C."/>
            <person name="Tapia R."/>
            <person name="Land M."/>
            <person name="Hauser L."/>
            <person name="Kyrpides N."/>
            <person name="Ivanova N."/>
            <person name="Pagani I."/>
            <person name="Noll K.M."/>
            <person name="Woyke T."/>
        </authorList>
    </citation>
    <scope>NUCLEOTIDE SEQUENCE</scope>
    <source>
        <strain evidence="3">DSM 9078</strain>
    </source>
</reference>
<evidence type="ECO:0000256" key="1">
    <source>
        <dbReference type="ARBA" id="ARBA00008984"/>
    </source>
</evidence>
<evidence type="ECO:0000313" key="3">
    <source>
        <dbReference type="EMBL" id="AFG34942.1"/>
    </source>
</evidence>
<dbReference type="SUPFAM" id="SSF64307">
    <property type="entry name" value="SirA-like"/>
    <property type="match status" value="1"/>
</dbReference>
<dbReference type="SMART" id="SM00418">
    <property type="entry name" value="HTH_ARSR"/>
    <property type="match status" value="1"/>
</dbReference>
<organism evidence="3 4">
    <name type="scientific">Fervidobacterium pennivorans (strain DSM 9078 / Ven5)</name>
    <dbReference type="NCBI Taxonomy" id="771875"/>
    <lineage>
        <taxon>Bacteria</taxon>
        <taxon>Thermotogati</taxon>
        <taxon>Thermotogota</taxon>
        <taxon>Thermotogae</taxon>
        <taxon>Thermotogales</taxon>
        <taxon>Fervidobacteriaceae</taxon>
        <taxon>Fervidobacterium</taxon>
    </lineage>
</organism>
<dbReference type="Proteomes" id="UP000007384">
    <property type="component" value="Chromosome"/>
</dbReference>
<dbReference type="PANTHER" id="PTHR33279:SF6">
    <property type="entry name" value="SULFUR CARRIER PROTEIN YEDF-RELATED"/>
    <property type="match status" value="1"/>
</dbReference>
<dbReference type="InterPro" id="IPR011991">
    <property type="entry name" value="ArsR-like_HTH"/>
</dbReference>
<protein>
    <submittedName>
        <fullName evidence="3">Redox protein, regulator of disulfide bond formation</fullName>
    </submittedName>
</protein>
<dbReference type="KEGG" id="fpe:Ferpe_0826"/>
<dbReference type="InterPro" id="IPR036390">
    <property type="entry name" value="WH_DNA-bd_sf"/>
</dbReference>
<keyword evidence="4" id="KW-1185">Reference proteome</keyword>
<dbReference type="AlphaFoldDB" id="H9UBP9"/>